<name>A0A1E3PEP0_9ASCO</name>
<evidence type="ECO:0000256" key="2">
    <source>
        <dbReference type="ARBA" id="ARBA00005830"/>
    </source>
</evidence>
<dbReference type="STRING" id="857566.A0A1E3PEP0"/>
<dbReference type="AlphaFoldDB" id="A0A1E3PEP0"/>
<organism evidence="8 9">
    <name type="scientific">Nadsonia fulvescens var. elongata DSM 6958</name>
    <dbReference type="NCBI Taxonomy" id="857566"/>
    <lineage>
        <taxon>Eukaryota</taxon>
        <taxon>Fungi</taxon>
        <taxon>Dikarya</taxon>
        <taxon>Ascomycota</taxon>
        <taxon>Saccharomycotina</taxon>
        <taxon>Dipodascomycetes</taxon>
        <taxon>Dipodascales</taxon>
        <taxon>Dipodascales incertae sedis</taxon>
        <taxon>Nadsonia</taxon>
    </lineage>
</organism>
<dbReference type="PANTHER" id="PTHR20883:SF45">
    <property type="entry name" value="PHYTANOYL-COA DIOXYGENASE FAMILY PROTEIN"/>
    <property type="match status" value="1"/>
</dbReference>
<gene>
    <name evidence="8" type="ORF">NADFUDRAFT_84367</name>
</gene>
<evidence type="ECO:0000256" key="4">
    <source>
        <dbReference type="ARBA" id="ARBA00022723"/>
    </source>
</evidence>
<dbReference type="Gene3D" id="2.60.120.620">
    <property type="entry name" value="q2cbj1_9rhob like domain"/>
    <property type="match status" value="1"/>
</dbReference>
<keyword evidence="6" id="KW-0560">Oxidoreductase</keyword>
<evidence type="ECO:0000313" key="9">
    <source>
        <dbReference type="Proteomes" id="UP000095009"/>
    </source>
</evidence>
<dbReference type="Pfam" id="PF05721">
    <property type="entry name" value="PhyH"/>
    <property type="match status" value="1"/>
</dbReference>
<protein>
    <submittedName>
        <fullName evidence="8">PhyH-domain-containing protein</fullName>
    </submittedName>
</protein>
<keyword evidence="4" id="KW-0479">Metal-binding</keyword>
<reference evidence="8 9" key="1">
    <citation type="journal article" date="2016" name="Proc. Natl. Acad. Sci. U.S.A.">
        <title>Comparative genomics of biotechnologically important yeasts.</title>
        <authorList>
            <person name="Riley R."/>
            <person name="Haridas S."/>
            <person name="Wolfe K.H."/>
            <person name="Lopes M.R."/>
            <person name="Hittinger C.T."/>
            <person name="Goeker M."/>
            <person name="Salamov A.A."/>
            <person name="Wisecaver J.H."/>
            <person name="Long T.M."/>
            <person name="Calvey C.H."/>
            <person name="Aerts A.L."/>
            <person name="Barry K.W."/>
            <person name="Choi C."/>
            <person name="Clum A."/>
            <person name="Coughlan A.Y."/>
            <person name="Deshpande S."/>
            <person name="Douglass A.P."/>
            <person name="Hanson S.J."/>
            <person name="Klenk H.-P."/>
            <person name="LaButti K.M."/>
            <person name="Lapidus A."/>
            <person name="Lindquist E.A."/>
            <person name="Lipzen A.M."/>
            <person name="Meier-Kolthoff J.P."/>
            <person name="Ohm R.A."/>
            <person name="Otillar R.P."/>
            <person name="Pangilinan J.L."/>
            <person name="Peng Y."/>
            <person name="Rokas A."/>
            <person name="Rosa C.A."/>
            <person name="Scheuner C."/>
            <person name="Sibirny A.A."/>
            <person name="Slot J.C."/>
            <person name="Stielow J.B."/>
            <person name="Sun H."/>
            <person name="Kurtzman C.P."/>
            <person name="Blackwell M."/>
            <person name="Grigoriev I.V."/>
            <person name="Jeffries T.W."/>
        </authorList>
    </citation>
    <scope>NUCLEOTIDE SEQUENCE [LARGE SCALE GENOMIC DNA]</scope>
    <source>
        <strain evidence="8 9">DSM 6958</strain>
    </source>
</reference>
<evidence type="ECO:0000256" key="6">
    <source>
        <dbReference type="ARBA" id="ARBA00023002"/>
    </source>
</evidence>
<accession>A0A1E3PEP0</accession>
<dbReference type="EMBL" id="KV454414">
    <property type="protein sequence ID" value="ODQ63780.1"/>
    <property type="molecule type" value="Genomic_DNA"/>
</dbReference>
<evidence type="ECO:0000256" key="5">
    <source>
        <dbReference type="ARBA" id="ARBA00022964"/>
    </source>
</evidence>
<keyword evidence="9" id="KW-1185">Reference proteome</keyword>
<evidence type="ECO:0000256" key="7">
    <source>
        <dbReference type="ARBA" id="ARBA00023004"/>
    </source>
</evidence>
<evidence type="ECO:0000313" key="8">
    <source>
        <dbReference type="EMBL" id="ODQ63780.1"/>
    </source>
</evidence>
<dbReference type="InterPro" id="IPR008775">
    <property type="entry name" value="Phytyl_CoA_dOase-like"/>
</dbReference>
<evidence type="ECO:0000256" key="1">
    <source>
        <dbReference type="ARBA" id="ARBA00001962"/>
    </source>
</evidence>
<dbReference type="PANTHER" id="PTHR20883">
    <property type="entry name" value="PHYTANOYL-COA DIOXYGENASE DOMAIN CONTAINING 1"/>
    <property type="match status" value="1"/>
</dbReference>
<dbReference type="OrthoDB" id="445007at2759"/>
<proteinExistence type="inferred from homology"/>
<comment type="cofactor">
    <cofactor evidence="1">
        <name>Fe cation</name>
        <dbReference type="ChEBI" id="CHEBI:24875"/>
    </cofactor>
</comment>
<comment type="subunit">
    <text evidence="3">Homodimer.</text>
</comment>
<dbReference type="GO" id="GO:0051213">
    <property type="term" value="F:dioxygenase activity"/>
    <property type="evidence" value="ECO:0007669"/>
    <property type="project" value="UniProtKB-KW"/>
</dbReference>
<evidence type="ECO:0000256" key="3">
    <source>
        <dbReference type="ARBA" id="ARBA00011738"/>
    </source>
</evidence>
<comment type="similarity">
    <text evidence="2">Belongs to the PhyH family.</text>
</comment>
<keyword evidence="5" id="KW-0223">Dioxygenase</keyword>
<dbReference type="GO" id="GO:0046872">
    <property type="term" value="F:metal ion binding"/>
    <property type="evidence" value="ECO:0007669"/>
    <property type="project" value="UniProtKB-KW"/>
</dbReference>
<keyword evidence="7" id="KW-0408">Iron</keyword>
<dbReference type="Proteomes" id="UP000095009">
    <property type="component" value="Unassembled WGS sequence"/>
</dbReference>
<sequence>MTIDNSDYLGNATSQTLSRVQISPLDNIEKGNNITPSLVETKIIEIKLPSEEPPVPKVTLKDLTISSDPNADKIALILEKYGLCIVKNFMEDEQLEEVNKELEPHFAKNKDDPRLFPKETVRVTSTVNKSPAVVTEILSHPLHVDVCQRFLDQKNAFWIGENINIGYSPAIVTSSIAFRVGPGATGQALHRDDMSDHNIRQKQDTYKYGSESQVGISVALSKVTKDNGGTKFIPGSHLWDHFRKPHEKEQCLYLEMDKGDACFMLSSIFHGGSDNITKDEFRTLLIIFMCKGTQRQKENIYLGTPIEYFKQFNTHQLKLLGLSMSEPFSNMLELRDPLVDLKPGYVRKSNYSDVGKVVSI</sequence>
<dbReference type="SUPFAM" id="SSF51197">
    <property type="entry name" value="Clavaminate synthase-like"/>
    <property type="match status" value="1"/>
</dbReference>